<dbReference type="GO" id="GO:0055085">
    <property type="term" value="P:transmembrane transport"/>
    <property type="evidence" value="ECO:0007669"/>
    <property type="project" value="InterPro"/>
</dbReference>
<gene>
    <name evidence="9" type="primary">phnE</name>
    <name evidence="9" type="ORF">MGALLINA_04630</name>
</gene>
<evidence type="ECO:0000256" key="4">
    <source>
        <dbReference type="ARBA" id="ARBA00022692"/>
    </source>
</evidence>
<feature type="transmembrane region" description="Helical" evidence="7">
    <location>
        <begin position="358"/>
        <end position="388"/>
    </location>
</feature>
<proteinExistence type="inferred from homology"/>
<sequence>MKQKIKKFFYYQYQGQNQSTTFKLRPIFKHLLICLLLLIFFLLIAQENWSFNEYGVIEFKKSITKLFQFDNFSTYYVTNLTFYSFKLLYLTIKTAIVGTFIGFLFACLTASLSSKNIFPIKINWLIKSLLLLLRAFPELVFIAFFTKFLNAELALFAIFAWFSWLWLHKYYLEILENLDWSSFYIALNQGNSRLNAFYKQIWPLIINRFVALFLYSFESNMRWASILATLGVSGIGVLIKYAGENSYRFNELGIPLSVLISFIFLLELINIWLKKIVFENKSKNYEIKKIKSKIFHFHNWKTYFKMTLFLIIAVFSIYVLITLNWNVLNFEIAQRFLKSFWNPNWSHFDFNKNETNPFYFIFQSLAFAFLIVILVIFLTTIVLPFLAFKTSNNYIIFFTRFINLFWRAMPTLVIFYIFNPIFNSPIALLLIILSINETTALVKQLWESVDNLEQAQINNLKMMGWTKIKIYFHFVLPSIKYDFFSLLCVTFDICLRNSITYSALSRGNLIIGTQISFYLDTQVFRPETAMAYVWIATFMILFTNAFLNLIKKIMKQEITWLSFKNLTKTKIFSHMIWKKHLI</sequence>
<evidence type="ECO:0000256" key="2">
    <source>
        <dbReference type="ARBA" id="ARBA00022448"/>
    </source>
</evidence>
<dbReference type="RefSeq" id="WP_063626235.1">
    <property type="nucleotide sequence ID" value="NZ_LVLH01000039.1"/>
</dbReference>
<feature type="transmembrane region" description="Helical" evidence="7">
    <location>
        <begin position="531"/>
        <end position="550"/>
    </location>
</feature>
<dbReference type="PANTHER" id="PTHR30043:SF1">
    <property type="entry name" value="ABC TRANSPORT SYSTEM PERMEASE PROTEIN P69"/>
    <property type="match status" value="1"/>
</dbReference>
<comment type="subcellular location">
    <subcellularLocation>
        <location evidence="1 7">Cell membrane</location>
        <topology evidence="1 7">Multi-pass membrane protein</topology>
    </subcellularLocation>
</comment>
<organism evidence="9 10">
    <name type="scientific">Mycoplasmopsis gallinarum</name>
    <dbReference type="NCBI Taxonomy" id="29557"/>
    <lineage>
        <taxon>Bacteria</taxon>
        <taxon>Bacillati</taxon>
        <taxon>Mycoplasmatota</taxon>
        <taxon>Mycoplasmoidales</taxon>
        <taxon>Metamycoplasmataceae</taxon>
        <taxon>Mycoplasmopsis</taxon>
    </lineage>
</organism>
<feature type="transmembrane region" description="Helical" evidence="7">
    <location>
        <begin position="409"/>
        <end position="435"/>
    </location>
</feature>
<dbReference type="Pfam" id="PF00528">
    <property type="entry name" value="BPD_transp_1"/>
    <property type="match status" value="2"/>
</dbReference>
<dbReference type="Proteomes" id="UP000076983">
    <property type="component" value="Unassembled WGS sequence"/>
</dbReference>
<dbReference type="Gene3D" id="1.10.3720.10">
    <property type="entry name" value="MetI-like"/>
    <property type="match status" value="2"/>
</dbReference>
<dbReference type="OrthoDB" id="401373at2"/>
<keyword evidence="2 7" id="KW-0813">Transport</keyword>
<feature type="transmembrane region" description="Helical" evidence="7">
    <location>
        <begin position="303"/>
        <end position="321"/>
    </location>
</feature>
<feature type="domain" description="ABC transmembrane type-1" evidence="8">
    <location>
        <begin position="88"/>
        <end position="270"/>
    </location>
</feature>
<evidence type="ECO:0000256" key="7">
    <source>
        <dbReference type="RuleBase" id="RU363032"/>
    </source>
</evidence>
<dbReference type="GO" id="GO:0005886">
    <property type="term" value="C:plasma membrane"/>
    <property type="evidence" value="ECO:0007669"/>
    <property type="project" value="UniProtKB-SubCell"/>
</dbReference>
<evidence type="ECO:0000256" key="6">
    <source>
        <dbReference type="ARBA" id="ARBA00023136"/>
    </source>
</evidence>
<dbReference type="EMBL" id="LVLH01000039">
    <property type="protein sequence ID" value="OAB48807.1"/>
    <property type="molecule type" value="Genomic_DNA"/>
</dbReference>
<dbReference type="SUPFAM" id="SSF161098">
    <property type="entry name" value="MetI-like"/>
    <property type="match status" value="2"/>
</dbReference>
<feature type="transmembrane region" description="Helical" evidence="7">
    <location>
        <begin position="470"/>
        <end position="491"/>
    </location>
</feature>
<keyword evidence="10" id="KW-1185">Reference proteome</keyword>
<dbReference type="PROSITE" id="PS50928">
    <property type="entry name" value="ABC_TM1"/>
    <property type="match status" value="2"/>
</dbReference>
<evidence type="ECO:0000256" key="1">
    <source>
        <dbReference type="ARBA" id="ARBA00004651"/>
    </source>
</evidence>
<feature type="transmembrane region" description="Helical" evidence="7">
    <location>
        <begin position="87"/>
        <end position="112"/>
    </location>
</feature>
<feature type="transmembrane region" description="Helical" evidence="7">
    <location>
        <begin position="223"/>
        <end position="242"/>
    </location>
</feature>
<evidence type="ECO:0000259" key="8">
    <source>
        <dbReference type="PROSITE" id="PS50928"/>
    </source>
</evidence>
<keyword evidence="5 7" id="KW-1133">Transmembrane helix</keyword>
<feature type="domain" description="ABC transmembrane type-1" evidence="8">
    <location>
        <begin position="361"/>
        <end position="551"/>
    </location>
</feature>
<evidence type="ECO:0000313" key="9">
    <source>
        <dbReference type="EMBL" id="OAB48807.1"/>
    </source>
</evidence>
<evidence type="ECO:0000256" key="5">
    <source>
        <dbReference type="ARBA" id="ARBA00022989"/>
    </source>
</evidence>
<dbReference type="PATRIC" id="fig|29557.3.peg.454"/>
<protein>
    <submittedName>
        <fullName evidence="9">Phosphonate ABC transporter permease protein phnE</fullName>
    </submittedName>
</protein>
<accession>A0A168RBI3</accession>
<evidence type="ECO:0000256" key="3">
    <source>
        <dbReference type="ARBA" id="ARBA00022475"/>
    </source>
</evidence>
<name>A0A168RBI3_9BACT</name>
<keyword evidence="4 7" id="KW-0812">Transmembrane</keyword>
<feature type="transmembrane region" description="Helical" evidence="7">
    <location>
        <begin position="254"/>
        <end position="273"/>
    </location>
</feature>
<feature type="transmembrane region" description="Helical" evidence="7">
    <location>
        <begin position="27"/>
        <end position="45"/>
    </location>
</feature>
<keyword evidence="6 7" id="KW-0472">Membrane</keyword>
<dbReference type="PANTHER" id="PTHR30043">
    <property type="entry name" value="PHOSPHONATES TRANSPORT SYSTEM PERMEASE PROTEIN"/>
    <property type="match status" value="1"/>
</dbReference>
<comment type="caution">
    <text evidence="9">The sequence shown here is derived from an EMBL/GenBank/DDBJ whole genome shotgun (WGS) entry which is preliminary data.</text>
</comment>
<dbReference type="InterPro" id="IPR035906">
    <property type="entry name" value="MetI-like_sf"/>
</dbReference>
<dbReference type="AlphaFoldDB" id="A0A168RBI3"/>
<reference evidence="9 10" key="1">
    <citation type="submission" date="2016-03" db="EMBL/GenBank/DDBJ databases">
        <title>Genome sequence of Mycoplasma gallinarum strain Mgn_IPT.</title>
        <authorList>
            <person name="Yacoub E."/>
            <person name="Sirand-Pugnet P."/>
            <person name="Barre A."/>
            <person name="Maurier F."/>
            <person name="Blanchard A."/>
            <person name="Ben Abdelmoumen B.M."/>
        </authorList>
    </citation>
    <scope>NUCLEOTIDE SEQUENCE [LARGE SCALE GENOMIC DNA]</scope>
    <source>
        <strain evidence="9 10">Mgn_IPT</strain>
    </source>
</reference>
<evidence type="ECO:0000313" key="10">
    <source>
        <dbReference type="Proteomes" id="UP000076983"/>
    </source>
</evidence>
<dbReference type="InterPro" id="IPR000515">
    <property type="entry name" value="MetI-like"/>
</dbReference>
<comment type="similarity">
    <text evidence="7">Belongs to the binding-protein-dependent transport system permease family.</text>
</comment>
<keyword evidence="3" id="KW-1003">Cell membrane</keyword>
<dbReference type="STRING" id="29557.MGALLINA_04630"/>